<feature type="compositionally biased region" description="Basic residues" evidence="10">
    <location>
        <begin position="249"/>
        <end position="259"/>
    </location>
</feature>
<feature type="compositionally biased region" description="Low complexity" evidence="10">
    <location>
        <begin position="735"/>
        <end position="789"/>
    </location>
</feature>
<comment type="subcellular location">
    <subcellularLocation>
        <location evidence="1">Nucleus</location>
    </subcellularLocation>
</comment>
<dbReference type="GO" id="GO:0006335">
    <property type="term" value="P:DNA replication-dependent chromatin assembly"/>
    <property type="evidence" value="ECO:0007669"/>
    <property type="project" value="InterPro"/>
</dbReference>
<feature type="repeat" description="WD" evidence="9">
    <location>
        <begin position="92"/>
        <end position="133"/>
    </location>
</feature>
<feature type="compositionally biased region" description="Polar residues" evidence="10">
    <location>
        <begin position="812"/>
        <end position="834"/>
    </location>
</feature>
<dbReference type="InterPro" id="IPR045145">
    <property type="entry name" value="PTHR15271"/>
</dbReference>
<dbReference type="Gene3D" id="2.130.10.10">
    <property type="entry name" value="YVTN repeat-like/Quinoprotein amine dehydrogenase"/>
    <property type="match status" value="2"/>
</dbReference>
<evidence type="ECO:0000256" key="1">
    <source>
        <dbReference type="ARBA" id="ARBA00004123"/>
    </source>
</evidence>
<dbReference type="OrthoDB" id="71227at2759"/>
<dbReference type="SUPFAM" id="SSF50978">
    <property type="entry name" value="WD40 repeat-like"/>
    <property type="match status" value="1"/>
</dbReference>
<dbReference type="GO" id="GO:0006334">
    <property type="term" value="P:nucleosome assembly"/>
    <property type="evidence" value="ECO:0007669"/>
    <property type="project" value="TreeGrafter"/>
</dbReference>
<evidence type="ECO:0000259" key="11">
    <source>
        <dbReference type="Pfam" id="PF24105"/>
    </source>
</evidence>
<evidence type="ECO:0000256" key="7">
    <source>
        <dbReference type="ARBA" id="ARBA00023204"/>
    </source>
</evidence>
<keyword evidence="4" id="KW-0677">Repeat</keyword>
<evidence type="ECO:0000256" key="9">
    <source>
        <dbReference type="PROSITE-ProRule" id="PRU00221"/>
    </source>
</evidence>
<keyword evidence="5" id="KW-0227">DNA damage</keyword>
<keyword evidence="7" id="KW-0234">DNA repair</keyword>
<feature type="compositionally biased region" description="Low complexity" evidence="10">
    <location>
        <begin position="548"/>
        <end position="587"/>
    </location>
</feature>
<feature type="compositionally biased region" description="Low complexity" evidence="10">
    <location>
        <begin position="333"/>
        <end position="361"/>
    </location>
</feature>
<organism evidence="12 13">
    <name type="scientific">Psilocybe cyanescens</name>
    <dbReference type="NCBI Taxonomy" id="93625"/>
    <lineage>
        <taxon>Eukaryota</taxon>
        <taxon>Fungi</taxon>
        <taxon>Dikarya</taxon>
        <taxon>Basidiomycota</taxon>
        <taxon>Agaricomycotina</taxon>
        <taxon>Agaricomycetes</taxon>
        <taxon>Agaricomycetidae</taxon>
        <taxon>Agaricales</taxon>
        <taxon>Agaricineae</taxon>
        <taxon>Strophariaceae</taxon>
        <taxon>Psilocybe</taxon>
    </lineage>
</organism>
<feature type="region of interest" description="Disordered" evidence="10">
    <location>
        <begin position="297"/>
        <end position="376"/>
    </location>
</feature>
<feature type="domain" description="CAF1B/HIR1 beta-propeller" evidence="11">
    <location>
        <begin position="1"/>
        <end position="234"/>
    </location>
</feature>
<reference evidence="12 13" key="1">
    <citation type="journal article" date="2018" name="Evol. Lett.">
        <title>Horizontal gene cluster transfer increased hallucinogenic mushroom diversity.</title>
        <authorList>
            <person name="Reynolds H.T."/>
            <person name="Vijayakumar V."/>
            <person name="Gluck-Thaler E."/>
            <person name="Korotkin H.B."/>
            <person name="Matheny P.B."/>
            <person name="Slot J.C."/>
        </authorList>
    </citation>
    <scope>NUCLEOTIDE SEQUENCE [LARGE SCALE GENOMIC DNA]</scope>
    <source>
        <strain evidence="12 13">2631</strain>
    </source>
</reference>
<name>A0A409WVB3_PSICY</name>
<evidence type="ECO:0000256" key="8">
    <source>
        <dbReference type="ARBA" id="ARBA00023242"/>
    </source>
</evidence>
<sequence>MRFRTLEIRWHDSKPISTCDFQPLPFKKARPGAGQEKNYASQSYRLATGGEDNHVRIWMVHPHIRPPTLLAEADPTAANASRPPRVEYLATLSRHSAAVNVVRFSPNGELVASAGDDGMIIIWAPSSSPQAATYGSDLSPEDLQYEKEYWKPRTTFRCTTMQVYDLAWSPSGEYIIAGSTDNTARVFAAADGKCVHEIAEHLHYVQGVAWDPLNEYIATQSSDRSMHIYNITTKPGGAFEAHAVGKNTRMPHRHSHSHSRTPSAQGGRPRMFRRASTASDLESSSAIALDLNEDAQSSASGYGREGAPLTPATSVTSTPAFMFPPPPIEGSSRRSSFSSNAPGSPSTFSNNNNNSRYGRSPSPMPPLPAIRSLPSSSNAPTAALWANVKLYGDESYTNFFRRLTFSPDGGLLLTPAGQFEDPSVTPASVSTKPGEDTTPSRGRKGHPSEPPATAAVQAGSSSSVYIYSRANFARPPIAQLPGHKKASVAVRFSPILYDLRPGVSPPGGSNTTEEEGKKDSLPFGVLEKGVDGVMDVDVLGPLKPSENPIMPAAPGGASSSSIPMTPQRTPAPGTIATPTPRPAISTSNIVASSPALSPVDLRPPTPAESKPSTPAPSQNNSHNNNNNGGGGGTVVQTSSVFALPYRMLFAVVTMDTVAIYDTQQATPLCLLTKLHYDEFTDMTWSPDGQCLILSSRDGYCTLIVFDEILPAYHTQQYTLQFQSIAHHHSVPISYGPNSSNSNSNYPASSSAQVTPAATPSSASVSLPVPYAASSSSQSQAQHSQPQSSNSKKRNEPPLTPAASVDGSEAYFSMSTLAEQNPQGSNNNEAGSSTGEKPAAAAVSDADKVQEPPKKKRRVALTRVGDLES</sequence>
<evidence type="ECO:0000313" key="13">
    <source>
        <dbReference type="Proteomes" id="UP000283269"/>
    </source>
</evidence>
<feature type="region of interest" description="Disordered" evidence="10">
    <location>
        <begin position="547"/>
        <end position="632"/>
    </location>
</feature>
<evidence type="ECO:0000256" key="10">
    <source>
        <dbReference type="SAM" id="MobiDB-lite"/>
    </source>
</evidence>
<dbReference type="STRING" id="93625.A0A409WVB3"/>
<accession>A0A409WVB3</accession>
<evidence type="ECO:0000313" key="12">
    <source>
        <dbReference type="EMBL" id="PPQ82475.1"/>
    </source>
</evidence>
<dbReference type="Proteomes" id="UP000283269">
    <property type="component" value="Unassembled WGS sequence"/>
</dbReference>
<keyword evidence="3 9" id="KW-0853">WD repeat</keyword>
<dbReference type="SMART" id="SM00320">
    <property type="entry name" value="WD40"/>
    <property type="match status" value="5"/>
</dbReference>
<dbReference type="PANTHER" id="PTHR15271:SF4">
    <property type="entry name" value="CHROMATIN ASSEMBLY FACTOR 1 SUBUNIT B"/>
    <property type="match status" value="1"/>
</dbReference>
<dbReference type="InterPro" id="IPR036322">
    <property type="entry name" value="WD40_repeat_dom_sf"/>
</dbReference>
<evidence type="ECO:0000256" key="4">
    <source>
        <dbReference type="ARBA" id="ARBA00022737"/>
    </source>
</evidence>
<dbReference type="InParanoid" id="A0A409WVB3"/>
<protein>
    <recommendedName>
        <fullName evidence="11">CAF1B/HIR1 beta-propeller domain-containing protein</fullName>
    </recommendedName>
</protein>
<dbReference type="InterPro" id="IPR001680">
    <property type="entry name" value="WD40_rpt"/>
</dbReference>
<feature type="region of interest" description="Disordered" evidence="10">
    <location>
        <begin position="414"/>
        <end position="457"/>
    </location>
</feature>
<evidence type="ECO:0000256" key="3">
    <source>
        <dbReference type="ARBA" id="ARBA00022574"/>
    </source>
</evidence>
<dbReference type="InterPro" id="IPR055410">
    <property type="entry name" value="Beta-prop_CAF1B_HIR1"/>
</dbReference>
<feature type="region of interest" description="Disordered" evidence="10">
    <location>
        <begin position="248"/>
        <end position="279"/>
    </location>
</feature>
<feature type="repeat" description="WD" evidence="9">
    <location>
        <begin position="198"/>
        <end position="233"/>
    </location>
</feature>
<dbReference type="GO" id="GO:0005634">
    <property type="term" value="C:nucleus"/>
    <property type="evidence" value="ECO:0007669"/>
    <property type="project" value="UniProtKB-SubCell"/>
</dbReference>
<comment type="similarity">
    <text evidence="2">Belongs to the WD repeat HIR1 family.</text>
</comment>
<dbReference type="GO" id="GO:0006281">
    <property type="term" value="P:DNA repair"/>
    <property type="evidence" value="ECO:0007669"/>
    <property type="project" value="UniProtKB-KW"/>
</dbReference>
<gene>
    <name evidence="12" type="ORF">CVT25_007313</name>
</gene>
<keyword evidence="6" id="KW-0156">Chromatin regulator</keyword>
<dbReference type="Pfam" id="PF24105">
    <property type="entry name" value="Beta-prop_CAF1B_HIR1"/>
    <property type="match status" value="2"/>
</dbReference>
<feature type="repeat" description="WD" evidence="9">
    <location>
        <begin position="156"/>
        <end position="197"/>
    </location>
</feature>
<dbReference type="EMBL" id="NHYD01003134">
    <property type="protein sequence ID" value="PPQ82475.1"/>
    <property type="molecule type" value="Genomic_DNA"/>
</dbReference>
<feature type="compositionally biased region" description="Polar residues" evidence="10">
    <location>
        <begin position="610"/>
        <end position="622"/>
    </location>
</feature>
<keyword evidence="13" id="KW-1185">Reference proteome</keyword>
<dbReference type="AlphaFoldDB" id="A0A409WVB3"/>
<evidence type="ECO:0000256" key="6">
    <source>
        <dbReference type="ARBA" id="ARBA00022853"/>
    </source>
</evidence>
<dbReference type="PROSITE" id="PS50082">
    <property type="entry name" value="WD_REPEATS_2"/>
    <property type="match status" value="3"/>
</dbReference>
<dbReference type="PROSITE" id="PS50294">
    <property type="entry name" value="WD_REPEATS_REGION"/>
    <property type="match status" value="1"/>
</dbReference>
<proteinExistence type="inferred from homology"/>
<feature type="domain" description="CAF1B/HIR1 beta-propeller" evidence="11">
    <location>
        <begin position="636"/>
        <end position="707"/>
    </location>
</feature>
<feature type="region of interest" description="Disordered" evidence="10">
    <location>
        <begin position="499"/>
        <end position="519"/>
    </location>
</feature>
<dbReference type="GO" id="GO:0033186">
    <property type="term" value="C:CAF-1 complex"/>
    <property type="evidence" value="ECO:0007669"/>
    <property type="project" value="TreeGrafter"/>
</dbReference>
<evidence type="ECO:0000256" key="5">
    <source>
        <dbReference type="ARBA" id="ARBA00022763"/>
    </source>
</evidence>
<dbReference type="InterPro" id="IPR015943">
    <property type="entry name" value="WD40/YVTN_repeat-like_dom_sf"/>
</dbReference>
<keyword evidence="8" id="KW-0539">Nucleus</keyword>
<comment type="caution">
    <text evidence="12">The sequence shown here is derived from an EMBL/GenBank/DDBJ whole genome shotgun (WGS) entry which is preliminary data.</text>
</comment>
<dbReference type="FunCoup" id="A0A409WVB3">
    <property type="interactions" value="471"/>
</dbReference>
<evidence type="ECO:0000256" key="2">
    <source>
        <dbReference type="ARBA" id="ARBA00007306"/>
    </source>
</evidence>
<dbReference type="PANTHER" id="PTHR15271">
    <property type="entry name" value="CHROMATIN ASSEMBLY FACTOR 1 SUBUNIT B"/>
    <property type="match status" value="1"/>
</dbReference>
<feature type="region of interest" description="Disordered" evidence="10">
    <location>
        <begin position="735"/>
        <end position="868"/>
    </location>
</feature>